<comment type="caution">
    <text evidence="13">The sequence shown here is derived from an EMBL/GenBank/DDBJ whole genome shotgun (WGS) entry which is preliminary data.</text>
</comment>
<dbReference type="PANTHER" id="PTHR14605">
    <property type="entry name" value="CHST5 PROTEIN"/>
    <property type="match status" value="1"/>
</dbReference>
<evidence type="ECO:0000256" key="3">
    <source>
        <dbReference type="ARBA" id="ARBA00015087"/>
    </source>
</evidence>
<dbReference type="GO" id="GO:0060271">
    <property type="term" value="P:cilium assembly"/>
    <property type="evidence" value="ECO:0007669"/>
    <property type="project" value="TreeGrafter"/>
</dbReference>
<evidence type="ECO:0000313" key="13">
    <source>
        <dbReference type="EMBL" id="CAG9098570.1"/>
    </source>
</evidence>
<feature type="transmembrane region" description="Helical" evidence="12">
    <location>
        <begin position="23"/>
        <end position="43"/>
    </location>
</feature>
<dbReference type="PANTHER" id="PTHR14605:SF1">
    <property type="entry name" value="TRANSMEMBRANE PROTEIN 231"/>
    <property type="match status" value="1"/>
</dbReference>
<reference evidence="13" key="1">
    <citation type="submission" date="2020-11" db="EMBL/GenBank/DDBJ databases">
        <authorList>
            <person name="Whiteford S."/>
        </authorList>
    </citation>
    <scope>NUCLEOTIDE SEQUENCE</scope>
</reference>
<evidence type="ECO:0000256" key="10">
    <source>
        <dbReference type="ARBA" id="ARBA00023273"/>
    </source>
</evidence>
<evidence type="ECO:0000256" key="12">
    <source>
        <dbReference type="SAM" id="Phobius"/>
    </source>
</evidence>
<keyword evidence="7" id="KW-0969">Cilium</keyword>
<sequence length="303" mass="35404">MALYKLFSCNLEVTYKSYFLSKAMIFTLFTTIINIILPFIIAYRGRGFWLKSESYFERPAAHFTYDYLLLLETDDPSQPIICSNEESLQNHGEEYCTEFEVKETYCKDNSKTCMMDFKFIINPPLDRTVTSVVLILGLDFQLKATCPLHMQSLAVVTKDFAVPPSGLKYYGDLLLQQVEHLPCIKYSVDTKYNQSLLNFNKGVTDNVVDNIMKSYFERTVTTQVKTFNSRATNGHTGAIDIEVHIRVPEMEILYIPSVLQELKWAWPQYLSLVVVFYWIINRIKRFVFNNRLLMAWEVMPWKK</sequence>
<dbReference type="Proteomes" id="UP000653454">
    <property type="component" value="Unassembled WGS sequence"/>
</dbReference>
<keyword evidence="5 12" id="KW-0812">Transmembrane</keyword>
<comment type="subcellular location">
    <subcellularLocation>
        <location evidence="1">Cell projection</location>
        <location evidence="1">Cilium membrane</location>
        <topology evidence="1">Multi-pass membrane protein</topology>
    </subcellularLocation>
</comment>
<organism evidence="13 14">
    <name type="scientific">Plutella xylostella</name>
    <name type="common">Diamondback moth</name>
    <name type="synonym">Plutella maculipennis</name>
    <dbReference type="NCBI Taxonomy" id="51655"/>
    <lineage>
        <taxon>Eukaryota</taxon>
        <taxon>Metazoa</taxon>
        <taxon>Ecdysozoa</taxon>
        <taxon>Arthropoda</taxon>
        <taxon>Hexapoda</taxon>
        <taxon>Insecta</taxon>
        <taxon>Pterygota</taxon>
        <taxon>Neoptera</taxon>
        <taxon>Endopterygota</taxon>
        <taxon>Lepidoptera</taxon>
        <taxon>Glossata</taxon>
        <taxon>Ditrysia</taxon>
        <taxon>Yponomeutoidea</taxon>
        <taxon>Plutellidae</taxon>
        <taxon>Plutella</taxon>
    </lineage>
</organism>
<keyword evidence="6 12" id="KW-1133">Transmembrane helix</keyword>
<evidence type="ECO:0000256" key="9">
    <source>
        <dbReference type="ARBA" id="ARBA00023180"/>
    </source>
</evidence>
<evidence type="ECO:0000256" key="7">
    <source>
        <dbReference type="ARBA" id="ARBA00023069"/>
    </source>
</evidence>
<dbReference type="AlphaFoldDB" id="A0A8S4DHE1"/>
<evidence type="ECO:0000256" key="6">
    <source>
        <dbReference type="ARBA" id="ARBA00022989"/>
    </source>
</evidence>
<evidence type="ECO:0000256" key="8">
    <source>
        <dbReference type="ARBA" id="ARBA00023136"/>
    </source>
</evidence>
<keyword evidence="10" id="KW-0966">Cell projection</keyword>
<dbReference type="Pfam" id="PF10149">
    <property type="entry name" value="TM231"/>
    <property type="match status" value="1"/>
</dbReference>
<comment type="function">
    <text evidence="11">Transmembrane component of the tectonic-like complex, a complex localized at the transition zone of primary cilia and acting as a barrier that prevents diffusion of transmembrane proteins between the cilia and plasma membranes. Required for ciliogenesis and sonic hedgehog/SHH signaling.</text>
</comment>
<evidence type="ECO:0000256" key="11">
    <source>
        <dbReference type="ARBA" id="ARBA00024803"/>
    </source>
</evidence>
<dbReference type="GO" id="GO:0032880">
    <property type="term" value="P:regulation of protein localization"/>
    <property type="evidence" value="ECO:0007669"/>
    <property type="project" value="TreeGrafter"/>
</dbReference>
<evidence type="ECO:0000256" key="2">
    <source>
        <dbReference type="ARBA" id="ARBA00009082"/>
    </source>
</evidence>
<accession>A0A8S4DHE1</accession>
<keyword evidence="9" id="KW-0325">Glycoprotein</keyword>
<name>A0A8S4DHE1_PLUXY</name>
<dbReference type="GO" id="GO:0060170">
    <property type="term" value="C:ciliary membrane"/>
    <property type="evidence" value="ECO:0007669"/>
    <property type="project" value="UniProtKB-SubCell"/>
</dbReference>
<dbReference type="InterPro" id="IPR019306">
    <property type="entry name" value="TMEM231"/>
</dbReference>
<evidence type="ECO:0000313" key="14">
    <source>
        <dbReference type="Proteomes" id="UP000653454"/>
    </source>
</evidence>
<evidence type="ECO:0000256" key="4">
    <source>
        <dbReference type="ARBA" id="ARBA00022475"/>
    </source>
</evidence>
<comment type="similarity">
    <text evidence="2">Belongs to the TMEM231 family.</text>
</comment>
<dbReference type="GO" id="GO:0035869">
    <property type="term" value="C:ciliary transition zone"/>
    <property type="evidence" value="ECO:0007669"/>
    <property type="project" value="TreeGrafter"/>
</dbReference>
<keyword evidence="14" id="KW-1185">Reference proteome</keyword>
<evidence type="ECO:0000256" key="5">
    <source>
        <dbReference type="ARBA" id="ARBA00022692"/>
    </source>
</evidence>
<evidence type="ECO:0000256" key="1">
    <source>
        <dbReference type="ARBA" id="ARBA00004272"/>
    </source>
</evidence>
<keyword evidence="4" id="KW-1003">Cell membrane</keyword>
<keyword evidence="8 12" id="KW-0472">Membrane</keyword>
<protein>
    <recommendedName>
        <fullName evidence="3">Transmembrane protein 231</fullName>
    </recommendedName>
</protein>
<gene>
    <name evidence="13" type="ORF">PLXY2_LOCUS1944</name>
</gene>
<proteinExistence type="inferred from homology"/>
<dbReference type="EMBL" id="CAJHNJ030000005">
    <property type="protein sequence ID" value="CAG9098570.1"/>
    <property type="molecule type" value="Genomic_DNA"/>
</dbReference>